<dbReference type="InterPro" id="IPR042204">
    <property type="entry name" value="2Fe-2S-bd_N"/>
</dbReference>
<dbReference type="InterPro" id="IPR023753">
    <property type="entry name" value="FAD/NAD-binding_dom"/>
</dbReference>
<dbReference type="Pfam" id="PF13510">
    <property type="entry name" value="Fer2_4"/>
    <property type="match status" value="1"/>
</dbReference>
<dbReference type="InterPro" id="IPR041854">
    <property type="entry name" value="BFD-like_2Fe2S-bd_dom_sf"/>
</dbReference>
<evidence type="ECO:0000313" key="7">
    <source>
        <dbReference type="EMBL" id="REF71602.1"/>
    </source>
</evidence>
<evidence type="ECO:0000259" key="4">
    <source>
        <dbReference type="Pfam" id="PF07992"/>
    </source>
</evidence>
<dbReference type="SUPFAM" id="SSF103025">
    <property type="entry name" value="Folate-binding domain"/>
    <property type="match status" value="1"/>
</dbReference>
<dbReference type="PANTHER" id="PTHR43757">
    <property type="entry name" value="AMINOMETHYLTRANSFERASE"/>
    <property type="match status" value="1"/>
</dbReference>
<dbReference type="InterPro" id="IPR028896">
    <property type="entry name" value="GcvT/YgfZ/DmdA"/>
</dbReference>
<dbReference type="Pfam" id="PF17806">
    <property type="entry name" value="SO_alpha_A3"/>
    <property type="match status" value="1"/>
</dbReference>
<dbReference type="PRINTS" id="PR00368">
    <property type="entry name" value="FADPNR"/>
</dbReference>
<feature type="domain" description="FAD/NAD(P)-binding" evidence="4">
    <location>
        <begin position="168"/>
        <end position="413"/>
    </location>
</feature>
<feature type="domain" description="SoxA A3" evidence="6">
    <location>
        <begin position="488"/>
        <end position="572"/>
    </location>
</feature>
<evidence type="ECO:0000259" key="5">
    <source>
        <dbReference type="Pfam" id="PF08669"/>
    </source>
</evidence>
<dbReference type="EMBL" id="QTUJ01000001">
    <property type="protein sequence ID" value="REF71602.1"/>
    <property type="molecule type" value="Genomic_DNA"/>
</dbReference>
<evidence type="ECO:0000313" key="8">
    <source>
        <dbReference type="Proteomes" id="UP000256941"/>
    </source>
</evidence>
<protein>
    <submittedName>
        <fullName evidence="7">N-methylglutamate dehydrogenase subunit C</fullName>
    </submittedName>
</protein>
<gene>
    <name evidence="7" type="ORF">BDD41_0057</name>
</gene>
<dbReference type="SUPFAM" id="SSF101790">
    <property type="entry name" value="Aminomethyltransferase beta-barrel domain"/>
    <property type="match status" value="1"/>
</dbReference>
<evidence type="ECO:0000259" key="6">
    <source>
        <dbReference type="Pfam" id="PF17806"/>
    </source>
</evidence>
<dbReference type="InterPro" id="IPR029043">
    <property type="entry name" value="GcvT/YgfZ_C"/>
</dbReference>
<dbReference type="Gene3D" id="3.50.50.60">
    <property type="entry name" value="FAD/NAD(P)-binding domain"/>
    <property type="match status" value="1"/>
</dbReference>
<proteinExistence type="inferred from homology"/>
<feature type="domain" description="Aminomethyltransferase C-terminal" evidence="5">
    <location>
        <begin position="870"/>
        <end position="952"/>
    </location>
</feature>
<sequence length="960" mass="102666">MSNRLGHGWGSRIDRNAAIGFTFEGRPVSAHPGDTIASALAAKGEWILSRSFKYHRPRGILTMAGQDANTLVQIGDEANVRADLRQVAEGMAVTPLNVSGSLRRDRGRIIDHLGRFLPVGFYYRTFFGPRRNSWLKLWEPIIRASAGLGTVSLDPAPRSYLKETRHCDVLVVGAGPAGLAAAIAAAEAGADVILVEKEPELGGALTYARFGVETADAARHLDALRRQAAAAGIAVLSGATCNGHFADNWLPVLQGDRLIRIRAAELVLATGAHEQPLIFRNNDLPGVMLSSAAQRLMRHYGVRPGRRAVVYAGDRDGYLAALDLDDAGVRIAAVIDPEVEDRDGLAPELARRGVPVMRGCTIRQARGGLHLKAVEVQDRQGGRTRLDCDLLVMAGGYTPGYQLALHAGARLSSDDGGTRFSITGVPDHVHLAGAAAGLSDLAAVIESGRIAGLGAAAGLGLAPAQELPAPAPVQAGWRRAAPSPAHPKGRDFVDFDEDLQVKDIENAIADGYRELELVKRYSTVGMGPSQGRHSALATARIVARKTARSLAEVGITTARPPFGPERLGLLADTTPERHRRTPLHAAHLAAGARMTPVGAWWRPLVYPGADAPEDAIRREIRMVREAAGMLDVSTLGKLEIRGPDAGAFLDRIYTMAHAGQPVGRVRYCLALNEMGSILDDGVAFRLSDEHFYVTATTGAVDRLFAEMMLQKTIMGARVDIQNVTAAFGAMNLTGPRAREVLERLPGSIDFGREGFAFLDGREGELAGCPVRVMRIGFTGELSYEIHLPQSHAAGLWAALLEAGADLGLRPYGLEASRILRLEKGHIIIGQDTDALSTPDELGMGWALSRKKPFYIGKPAVERRRALGDKRRLCGFALPDEGNAAGVGESALVLQDGKPVGHVTSFGYSPTLGQWIGLAHVAPDQAEPGSRITLRGFAGAEVEAPVVALPFHDKDNARQEM</sequence>
<dbReference type="InterPro" id="IPR027266">
    <property type="entry name" value="TrmE/GcvT-like"/>
</dbReference>
<dbReference type="RefSeq" id="WP_116220449.1">
    <property type="nucleotide sequence ID" value="NZ_CP038196.1"/>
</dbReference>
<keyword evidence="2" id="KW-0560">Oxidoreductase</keyword>
<dbReference type="Gene3D" id="1.10.10.1100">
    <property type="entry name" value="BFD-like [2Fe-2S]-binding domain"/>
    <property type="match status" value="1"/>
</dbReference>
<dbReference type="InterPro" id="IPR041117">
    <property type="entry name" value="SoxA_A3"/>
</dbReference>
<evidence type="ECO:0000259" key="3">
    <source>
        <dbReference type="Pfam" id="PF01571"/>
    </source>
</evidence>
<dbReference type="PANTHER" id="PTHR43757:SF2">
    <property type="entry name" value="AMINOMETHYLTRANSFERASE, MITOCHONDRIAL"/>
    <property type="match status" value="1"/>
</dbReference>
<dbReference type="PRINTS" id="PR00411">
    <property type="entry name" value="PNDRDTASEI"/>
</dbReference>
<dbReference type="Pfam" id="PF07992">
    <property type="entry name" value="Pyr_redox_2"/>
    <property type="match status" value="1"/>
</dbReference>
<dbReference type="AlphaFoldDB" id="A0A3D9XTR6"/>
<dbReference type="InterPro" id="IPR036188">
    <property type="entry name" value="FAD/NAD-bd_sf"/>
</dbReference>
<feature type="domain" description="GCVT N-terminal" evidence="3">
    <location>
        <begin position="583"/>
        <end position="851"/>
    </location>
</feature>
<dbReference type="Gene3D" id="3.30.1360.120">
    <property type="entry name" value="Probable tRNA modification gtpase trme, domain 1"/>
    <property type="match status" value="1"/>
</dbReference>
<comment type="caution">
    <text evidence="7">The sequence shown here is derived from an EMBL/GenBank/DDBJ whole genome shotgun (WGS) entry which is preliminary data.</text>
</comment>
<comment type="similarity">
    <text evidence="1">Belongs to the GcvT family.</text>
</comment>
<dbReference type="GO" id="GO:0016491">
    <property type="term" value="F:oxidoreductase activity"/>
    <property type="evidence" value="ECO:0007669"/>
    <property type="project" value="UniProtKB-KW"/>
</dbReference>
<dbReference type="InterPro" id="IPR006222">
    <property type="entry name" value="GCVT_N"/>
</dbReference>
<dbReference type="SUPFAM" id="SSF51905">
    <property type="entry name" value="FAD/NAD(P)-binding domain"/>
    <property type="match status" value="1"/>
</dbReference>
<evidence type="ECO:0000256" key="2">
    <source>
        <dbReference type="ARBA" id="ARBA00023002"/>
    </source>
</evidence>
<accession>A0A3D9XTR6</accession>
<dbReference type="Gene3D" id="3.10.20.440">
    <property type="entry name" value="2Fe-2S iron-sulphur cluster binding domain, sarcosine oxidase, alpha subunit, N-terminal domain"/>
    <property type="match status" value="1"/>
</dbReference>
<dbReference type="Pfam" id="PF01571">
    <property type="entry name" value="GCV_T"/>
    <property type="match status" value="1"/>
</dbReference>
<evidence type="ECO:0000256" key="1">
    <source>
        <dbReference type="ARBA" id="ARBA00008609"/>
    </source>
</evidence>
<dbReference type="Proteomes" id="UP000256941">
    <property type="component" value="Unassembled WGS sequence"/>
</dbReference>
<reference evidence="7 8" key="1">
    <citation type="submission" date="2018-08" db="EMBL/GenBank/DDBJ databases">
        <title>Genomic Encyclopedia of Archaeal and Bacterial Type Strains, Phase II (KMG-II): from individual species to whole genera.</title>
        <authorList>
            <person name="Goeker M."/>
        </authorList>
    </citation>
    <scope>NUCLEOTIDE SEQUENCE [LARGE SCALE GENOMIC DNA]</scope>
    <source>
        <strain evidence="7 8">DSM 17099</strain>
    </source>
</reference>
<dbReference type="Pfam" id="PF08669">
    <property type="entry name" value="GCV_T_C"/>
    <property type="match status" value="1"/>
</dbReference>
<dbReference type="InterPro" id="IPR013977">
    <property type="entry name" value="GcvT_C"/>
</dbReference>
<organism evidence="7 8">
    <name type="scientific">Paracoccus versutus</name>
    <name type="common">Thiobacillus versutus</name>
    <dbReference type="NCBI Taxonomy" id="34007"/>
    <lineage>
        <taxon>Bacteria</taxon>
        <taxon>Pseudomonadati</taxon>
        <taxon>Pseudomonadota</taxon>
        <taxon>Alphaproteobacteria</taxon>
        <taxon>Rhodobacterales</taxon>
        <taxon>Paracoccaceae</taxon>
        <taxon>Paracoccus</taxon>
    </lineage>
</organism>
<name>A0A3D9XTR6_PARVE</name>